<sequence>MISEFHLRKKMFNYMNKNYGGLLRILDSWNEKLNHGIPMAQEMLADLFGHEINNAMVDEFIDAYDVPGTFVAVSVGAWMNEDNPFQVVFVYKVEIHTETEDNVEMFVMGDEAALIEYCKEKGYR</sequence>
<evidence type="ECO:0000313" key="2">
    <source>
        <dbReference type="Proteomes" id="UP000005257"/>
    </source>
</evidence>
<dbReference type="Proteomes" id="UP000005257">
    <property type="component" value="Plasmid pBTHD789-2"/>
</dbReference>
<proteinExistence type="predicted"/>
<gene>
    <name evidence="1" type="ORF">BTF1_31402</name>
</gene>
<dbReference type="RefSeq" id="WP_000622533.1">
    <property type="nucleotide sequence ID" value="NC_018509.1"/>
</dbReference>
<evidence type="ECO:0000313" key="1">
    <source>
        <dbReference type="EMBL" id="AFQ30380.1"/>
    </source>
</evidence>
<dbReference type="EMBL" id="CP003765">
    <property type="protein sequence ID" value="AFQ30380.1"/>
    <property type="molecule type" value="Genomic_DNA"/>
</dbReference>
<protein>
    <submittedName>
        <fullName evidence="1">Uncharacterized protein</fullName>
    </submittedName>
</protein>
<accession>A0A9W3P7B6</accession>
<reference evidence="1 2" key="1">
    <citation type="journal article" date="2013" name="Genome Announc.">
        <title>Complete Genome Sequence of Bacillus thuringiensis Serovar Israelensis Strain HD-789.</title>
        <authorList>
            <person name="Doggett N.A."/>
            <person name="Stubben C.J."/>
            <person name="Chertkov O."/>
            <person name="Bruce D.C."/>
            <person name="Detter J.C."/>
            <person name="Johnson S.L."/>
            <person name="Han C.S."/>
        </authorList>
    </citation>
    <scope>NUCLEOTIDE SEQUENCE [LARGE SCALE GENOMIC DNA]</scope>
    <source>
        <strain evidence="1 2">HD-789</strain>
    </source>
</reference>
<keyword evidence="1" id="KW-0614">Plasmid</keyword>
<geneLocation type="plasmid" evidence="1 2">
    <name>pBTHD789-2</name>
</geneLocation>
<dbReference type="KEGG" id="btn:BTF1_31402"/>
<dbReference type="AlphaFoldDB" id="A0A9W3P7B6"/>
<name>A0A9W3P7B6_BACTU</name>
<organism evidence="1 2">
    <name type="scientific">Bacillus thuringiensis HD-789</name>
    <dbReference type="NCBI Taxonomy" id="1217737"/>
    <lineage>
        <taxon>Bacteria</taxon>
        <taxon>Bacillati</taxon>
        <taxon>Bacillota</taxon>
        <taxon>Bacilli</taxon>
        <taxon>Bacillales</taxon>
        <taxon>Bacillaceae</taxon>
        <taxon>Bacillus</taxon>
        <taxon>Bacillus cereus group</taxon>
    </lineage>
</organism>